<evidence type="ECO:0000313" key="2">
    <source>
        <dbReference type="EMBL" id="GAI98513.1"/>
    </source>
</evidence>
<proteinExistence type="predicted"/>
<reference evidence="2" key="1">
    <citation type="journal article" date="2014" name="Front. Microbiol.">
        <title>High frequency of phylogenetically diverse reductive dehalogenase-homologous genes in deep subseafloor sedimentary metagenomes.</title>
        <authorList>
            <person name="Kawai M."/>
            <person name="Futagami T."/>
            <person name="Toyoda A."/>
            <person name="Takaki Y."/>
            <person name="Nishi S."/>
            <person name="Hori S."/>
            <person name="Arai W."/>
            <person name="Tsubouchi T."/>
            <person name="Morono Y."/>
            <person name="Uchiyama I."/>
            <person name="Ito T."/>
            <person name="Fujiyama A."/>
            <person name="Inagaki F."/>
            <person name="Takami H."/>
        </authorList>
    </citation>
    <scope>NUCLEOTIDE SEQUENCE</scope>
    <source>
        <strain evidence="2">Expedition CK06-06</strain>
    </source>
</reference>
<sequence>MVNALERRLLIANKIRAAREQLRMSQAELGRALGRSHVAISNLERGLTKLEITELDRIAQALGHSLDYFISDVPSPPPISPQQLQKLSREMPIAIPITRQESWQQRPQPVLGYAYWRQDEVGGREIRGLRVKGTPVPPLIEDEDTVFFIVGKAPESGDLVVATVDNRTS</sequence>
<name>X1T014_9ZZZZ</name>
<dbReference type="SMART" id="SM00530">
    <property type="entry name" value="HTH_XRE"/>
    <property type="match status" value="1"/>
</dbReference>
<organism evidence="2">
    <name type="scientific">marine sediment metagenome</name>
    <dbReference type="NCBI Taxonomy" id="412755"/>
    <lineage>
        <taxon>unclassified sequences</taxon>
        <taxon>metagenomes</taxon>
        <taxon>ecological metagenomes</taxon>
    </lineage>
</organism>
<feature type="domain" description="HTH cro/C1-type" evidence="1">
    <location>
        <begin position="15"/>
        <end position="69"/>
    </location>
</feature>
<dbReference type="CDD" id="cd00093">
    <property type="entry name" value="HTH_XRE"/>
    <property type="match status" value="1"/>
</dbReference>
<comment type="caution">
    <text evidence="2">The sequence shown here is derived from an EMBL/GenBank/DDBJ whole genome shotgun (WGS) entry which is preliminary data.</text>
</comment>
<dbReference type="EMBL" id="BARW01018398">
    <property type="protein sequence ID" value="GAI98513.1"/>
    <property type="molecule type" value="Genomic_DNA"/>
</dbReference>
<dbReference type="InterPro" id="IPR001387">
    <property type="entry name" value="Cro/C1-type_HTH"/>
</dbReference>
<dbReference type="AlphaFoldDB" id="X1T014"/>
<dbReference type="PROSITE" id="PS50943">
    <property type="entry name" value="HTH_CROC1"/>
    <property type="match status" value="1"/>
</dbReference>
<accession>X1T014</accession>
<dbReference type="InterPro" id="IPR010982">
    <property type="entry name" value="Lambda_DNA-bd_dom_sf"/>
</dbReference>
<dbReference type="GO" id="GO:0003677">
    <property type="term" value="F:DNA binding"/>
    <property type="evidence" value="ECO:0007669"/>
    <property type="project" value="InterPro"/>
</dbReference>
<evidence type="ECO:0000259" key="1">
    <source>
        <dbReference type="PROSITE" id="PS50943"/>
    </source>
</evidence>
<gene>
    <name evidence="2" type="ORF">S12H4_31510</name>
</gene>
<protein>
    <recommendedName>
        <fullName evidence="1">HTH cro/C1-type domain-containing protein</fullName>
    </recommendedName>
</protein>
<dbReference type="Pfam" id="PF01381">
    <property type="entry name" value="HTH_3"/>
    <property type="match status" value="1"/>
</dbReference>
<dbReference type="SUPFAM" id="SSF47413">
    <property type="entry name" value="lambda repressor-like DNA-binding domains"/>
    <property type="match status" value="1"/>
</dbReference>
<dbReference type="Gene3D" id="1.10.260.40">
    <property type="entry name" value="lambda repressor-like DNA-binding domains"/>
    <property type="match status" value="1"/>
</dbReference>
<feature type="non-terminal residue" evidence="2">
    <location>
        <position position="169"/>
    </location>
</feature>